<keyword evidence="5 7" id="KW-0539">Nucleus</keyword>
<dbReference type="InterPro" id="IPR036277">
    <property type="entry name" value="SMC_hinge_sf"/>
</dbReference>
<dbReference type="GO" id="GO:0008278">
    <property type="term" value="C:cohesin complex"/>
    <property type="evidence" value="ECO:0007669"/>
    <property type="project" value="TreeGrafter"/>
</dbReference>
<evidence type="ECO:0000256" key="4">
    <source>
        <dbReference type="ARBA" id="ARBA00023054"/>
    </source>
</evidence>
<dbReference type="InterPro" id="IPR024704">
    <property type="entry name" value="SMC"/>
</dbReference>
<keyword evidence="2" id="KW-0132">Cell division</keyword>
<keyword evidence="4 8" id="KW-0175">Coiled coil</keyword>
<dbReference type="GeneID" id="94197734"/>
<evidence type="ECO:0000256" key="7">
    <source>
        <dbReference type="PIRNR" id="PIRNR005719"/>
    </source>
</evidence>
<comment type="subcellular location">
    <subcellularLocation>
        <location evidence="1 7">Nucleus</location>
    </subcellularLocation>
</comment>
<feature type="coiled-coil region" evidence="8">
    <location>
        <begin position="774"/>
        <end position="815"/>
    </location>
</feature>
<keyword evidence="6" id="KW-0131">Cell cycle</keyword>
<keyword evidence="3" id="KW-0498">Mitosis</keyword>
<dbReference type="Gene3D" id="1.20.1060.20">
    <property type="match status" value="1"/>
</dbReference>
<dbReference type="GO" id="GO:0016887">
    <property type="term" value="F:ATP hydrolysis activity"/>
    <property type="evidence" value="ECO:0007669"/>
    <property type="project" value="InterPro"/>
</dbReference>
<feature type="coiled-coil region" evidence="8">
    <location>
        <begin position="520"/>
        <end position="554"/>
    </location>
</feature>
<dbReference type="RefSeq" id="XP_067718322.1">
    <property type="nucleotide sequence ID" value="XM_067862221.1"/>
</dbReference>
<evidence type="ECO:0000313" key="11">
    <source>
        <dbReference type="EMBL" id="GIX66253.1"/>
    </source>
</evidence>
<gene>
    <name evidence="11" type="ORF">BcabD6B2_56890</name>
</gene>
<dbReference type="Gene3D" id="3.40.50.300">
    <property type="entry name" value="P-loop containing nucleotide triphosphate hydrolases"/>
    <property type="match status" value="2"/>
</dbReference>
<organism evidence="11 12">
    <name type="scientific">Babesia caballi</name>
    <dbReference type="NCBI Taxonomy" id="5871"/>
    <lineage>
        <taxon>Eukaryota</taxon>
        <taxon>Sar</taxon>
        <taxon>Alveolata</taxon>
        <taxon>Apicomplexa</taxon>
        <taxon>Aconoidasida</taxon>
        <taxon>Piroplasmida</taxon>
        <taxon>Babesiidae</taxon>
        <taxon>Babesia</taxon>
    </lineage>
</organism>
<evidence type="ECO:0000259" key="10">
    <source>
        <dbReference type="SMART" id="SM00968"/>
    </source>
</evidence>
<dbReference type="InterPro" id="IPR027417">
    <property type="entry name" value="P-loop_NTPase"/>
</dbReference>
<proteinExistence type="inferred from homology"/>
<feature type="coiled-coil region" evidence="8">
    <location>
        <begin position="242"/>
        <end position="269"/>
    </location>
</feature>
<reference evidence="11 12" key="1">
    <citation type="submission" date="2021-06" db="EMBL/GenBank/DDBJ databases">
        <title>Genome sequence of Babesia caballi.</title>
        <authorList>
            <person name="Yamagishi J."/>
            <person name="Kidaka T."/>
            <person name="Ochi A."/>
        </authorList>
    </citation>
    <scope>NUCLEOTIDE SEQUENCE [LARGE SCALE GENOMIC DNA]</scope>
    <source>
        <strain evidence="11">USDA-D6B2</strain>
    </source>
</reference>
<dbReference type="GO" id="GO:0005634">
    <property type="term" value="C:nucleus"/>
    <property type="evidence" value="ECO:0007669"/>
    <property type="project" value="UniProtKB-SubCell"/>
</dbReference>
<evidence type="ECO:0000256" key="6">
    <source>
        <dbReference type="ARBA" id="ARBA00023306"/>
    </source>
</evidence>
<accession>A0AAV4M1K0</accession>
<dbReference type="GO" id="GO:0003677">
    <property type="term" value="F:DNA binding"/>
    <property type="evidence" value="ECO:0007669"/>
    <property type="project" value="TreeGrafter"/>
</dbReference>
<dbReference type="Gene3D" id="1.20.5.170">
    <property type="match status" value="1"/>
</dbReference>
<feature type="coiled-coil region" evidence="8">
    <location>
        <begin position="875"/>
        <end position="966"/>
    </location>
</feature>
<dbReference type="Gene3D" id="3.30.70.1620">
    <property type="match status" value="1"/>
</dbReference>
<dbReference type="PANTHER" id="PTHR18937">
    <property type="entry name" value="STRUCTURAL MAINTENANCE OF CHROMOSOMES SMC FAMILY MEMBER"/>
    <property type="match status" value="1"/>
</dbReference>
<dbReference type="GO" id="GO:0007062">
    <property type="term" value="P:sister chromatid cohesion"/>
    <property type="evidence" value="ECO:0007669"/>
    <property type="project" value="TreeGrafter"/>
</dbReference>
<feature type="compositionally biased region" description="Polar residues" evidence="9">
    <location>
        <begin position="996"/>
        <end position="1009"/>
    </location>
</feature>
<dbReference type="PANTHER" id="PTHR18937:SF12">
    <property type="entry name" value="STRUCTURAL MAINTENANCE OF CHROMOSOMES PROTEIN"/>
    <property type="match status" value="1"/>
</dbReference>
<evidence type="ECO:0000256" key="8">
    <source>
        <dbReference type="SAM" id="Coils"/>
    </source>
</evidence>
<dbReference type="SMART" id="SM00968">
    <property type="entry name" value="SMC_hinge"/>
    <property type="match status" value="1"/>
</dbReference>
<sequence length="1545" mass="172419">MRLLWADSETDSDEETVCVTDTPTSLPADPLEVESVGDSPQRTADASPSAAVPAGPESPPPIADDRCGMVLALELHNFKSYRGTVRICDFSKFTAIIGPNGCGKSNLMDAISFVLCVSSTVLRGLNLKDLIHKPGGAGEEPSSDAHVALTLHGAHRPVVFRRQISRAGTVGYFLDDAAVSFKQYKEALREYRINTLGSTGLIFQGAVNDIAARSPTELTRLFETISGSSLYAKPYSYIKEKLERRRVEYRDLVSRKRSLQQELRQYRSMISGSSNYDDLLSQYKRAEARKHACEFRRHALKFAAHMADYTRLSQRASELDERWSSMQAKRDELERQRSALYFEQGQLHRTIQDKQRVVLSKKESMHHYYEAKSALEQRIAALEALRQSIEADVDNLQRERQELTTRESQLSGDLAATYAELEALRSAAVSLTPLQRQRYDALLQSFNRATAGIRIKLNIGRGKIAELANEGEQIRGELEALRQGHAKLLESTRPGEALHERLSTRLRETKDSIELVSMTHSRLERERSQAAARRQALQAEKAALDEHLKTLNVAKVEYRQILRRRQYTQELMTAIPGVHGEVLSLCEIINACYHDGIMAALNTRGHTIVTDGMPAIQACIAKLRRDRVYKRDFLPLDSLRHGKSEHRGRISELFRSRGLRVQHTFAIDCLVFQRQYGALFEHLLGDTVLVATLEDAERLIAVDRGGSLSFNVVTQKGQVITRDRTIILDSAVYSKRSQLELELAEFGRLSLKSDRLDQDIALLTKRLSTIEASLADSEGKLQSHRRALELLQMKVDFAQRHLQASRQQIEGSEAKIASVSSKLASLESTIASMRASSAQDEAALAGLQQSHFENLNDELGVSDIHGLMTSRLESAERLEAELDRQRALLARCERDKQELESRIEHLCHVALFDAADRHQSALAELHTLMKNHQSLNRELCALEQGLKSERERFDSLSREIERCHERIKFLQYDRNYGIDQVEGRCAESDPCDDAGTPQSDPADSGSPASRATRAVPLSESKETVSSQLLELTASMRELQRAALELAENCRLRNVDCVISVPDALVAPASADFVPEFPQLAGADLDVPDDPSALDRAVAKLDAEMQSLRKSLGASRACDDAEVRLQRAQVDSDHLDAELASAKADCGSLESDFERIKKERTSLFLNCFQSVKRLVGPIYRSLSAQGDSDEPNGGSAFLTLDDDVSGSVSEPFLCSIRYNTMPPMKKFLDLSLQSGGEKAVSSLALLLALHSFRQSPFVVLDEIDANLDNVKVQSLVSFLQRSAFQVIVISLKPRLFSQADVLVGVYSHRESASSSCVVLNLSEYATASEGAREPPQCPALLHVRLSPRLLDAYAKPPQVLALLLLDLEARAALTHELRNVRGQLRPDLLQVRNQVVGALLLDPGAAGAEKRPVEVLHRLQELGHLRPVLGGQPSHRLRHDLAPQLPRHRGRRELLERHQRHQHVLDVAARLAHLLPGRSPELGGHGLQELQAARRPRDQALDDQVLERVLDGVDLLVRTVEEVVQRLDARLSKINQRPEVRQLSRR</sequence>
<dbReference type="Pfam" id="PF06470">
    <property type="entry name" value="SMC_hinge"/>
    <property type="match status" value="1"/>
</dbReference>
<evidence type="ECO:0000256" key="9">
    <source>
        <dbReference type="SAM" id="MobiDB-lite"/>
    </source>
</evidence>
<dbReference type="GO" id="GO:0051301">
    <property type="term" value="P:cell division"/>
    <property type="evidence" value="ECO:0007669"/>
    <property type="project" value="UniProtKB-KW"/>
</dbReference>
<dbReference type="GO" id="GO:0005524">
    <property type="term" value="F:ATP binding"/>
    <property type="evidence" value="ECO:0007669"/>
    <property type="project" value="InterPro"/>
</dbReference>
<feature type="coiled-coil region" evidence="8">
    <location>
        <begin position="1117"/>
        <end position="1158"/>
    </location>
</feature>
<comment type="caution">
    <text evidence="11">The sequence shown here is derived from an EMBL/GenBank/DDBJ whole genome shotgun (WGS) entry which is preliminary data.</text>
</comment>
<evidence type="ECO:0000256" key="2">
    <source>
        <dbReference type="ARBA" id="ARBA00022618"/>
    </source>
</evidence>
<dbReference type="SUPFAM" id="SSF57997">
    <property type="entry name" value="Tropomyosin"/>
    <property type="match status" value="1"/>
</dbReference>
<keyword evidence="12" id="KW-1185">Reference proteome</keyword>
<feature type="domain" description="SMC hinge" evidence="10">
    <location>
        <begin position="576"/>
        <end position="700"/>
    </location>
</feature>
<name>A0AAV4M1K0_BABCB</name>
<evidence type="ECO:0000256" key="3">
    <source>
        <dbReference type="ARBA" id="ARBA00022776"/>
    </source>
</evidence>
<dbReference type="InterPro" id="IPR010935">
    <property type="entry name" value="SMC_hinge"/>
</dbReference>
<dbReference type="Pfam" id="PF02463">
    <property type="entry name" value="SMC_N"/>
    <property type="match status" value="1"/>
</dbReference>
<dbReference type="SUPFAM" id="SSF52540">
    <property type="entry name" value="P-loop containing nucleoside triphosphate hydrolases"/>
    <property type="match status" value="2"/>
</dbReference>
<feature type="region of interest" description="Disordered" evidence="9">
    <location>
        <begin position="1"/>
        <end position="63"/>
    </location>
</feature>
<evidence type="ECO:0000256" key="5">
    <source>
        <dbReference type="ARBA" id="ARBA00023242"/>
    </source>
</evidence>
<dbReference type="Proteomes" id="UP001497744">
    <property type="component" value="Unassembled WGS sequence"/>
</dbReference>
<dbReference type="EMBL" id="BPLF01000006">
    <property type="protein sequence ID" value="GIX66253.1"/>
    <property type="molecule type" value="Genomic_DNA"/>
</dbReference>
<feature type="coiled-coil region" evidence="8">
    <location>
        <begin position="1021"/>
        <end position="1048"/>
    </location>
</feature>
<evidence type="ECO:0000313" key="12">
    <source>
        <dbReference type="Proteomes" id="UP001497744"/>
    </source>
</evidence>
<feature type="coiled-coil region" evidence="8">
    <location>
        <begin position="372"/>
        <end position="413"/>
    </location>
</feature>
<dbReference type="PIRSF" id="PIRSF005719">
    <property type="entry name" value="SMC"/>
    <property type="match status" value="1"/>
</dbReference>
<dbReference type="SUPFAM" id="SSF75553">
    <property type="entry name" value="Smc hinge domain"/>
    <property type="match status" value="1"/>
</dbReference>
<dbReference type="InterPro" id="IPR003395">
    <property type="entry name" value="RecF/RecN/SMC_N"/>
</dbReference>
<feature type="region of interest" description="Disordered" evidence="9">
    <location>
        <begin position="987"/>
        <end position="1019"/>
    </location>
</feature>
<comment type="similarity">
    <text evidence="7">Belongs to the SMC family.</text>
</comment>
<evidence type="ECO:0000256" key="1">
    <source>
        <dbReference type="ARBA" id="ARBA00004123"/>
    </source>
</evidence>
<protein>
    <recommendedName>
        <fullName evidence="7">Structural maintenance of chromosomes protein</fullName>
    </recommendedName>
</protein>